<dbReference type="SUPFAM" id="SSF56112">
    <property type="entry name" value="Protein kinase-like (PK-like)"/>
    <property type="match status" value="1"/>
</dbReference>
<dbReference type="InterPro" id="IPR011009">
    <property type="entry name" value="Kinase-like_dom_sf"/>
</dbReference>
<dbReference type="Proteomes" id="UP000325286">
    <property type="component" value="Chromosome"/>
</dbReference>
<dbReference type="PANTHER" id="PTHR12149">
    <property type="entry name" value="FRUCTOSAMINE 3 KINASE-RELATED PROTEIN"/>
    <property type="match status" value="1"/>
</dbReference>
<evidence type="ECO:0008006" key="5">
    <source>
        <dbReference type="Google" id="ProtNLM"/>
    </source>
</evidence>
<evidence type="ECO:0000256" key="1">
    <source>
        <dbReference type="ARBA" id="ARBA00009460"/>
    </source>
</evidence>
<dbReference type="Gene3D" id="3.30.200.20">
    <property type="entry name" value="Phosphorylase Kinase, domain 1"/>
    <property type="match status" value="1"/>
</dbReference>
<dbReference type="GO" id="GO:0016301">
    <property type="term" value="F:kinase activity"/>
    <property type="evidence" value="ECO:0007669"/>
    <property type="project" value="UniProtKB-UniRule"/>
</dbReference>
<dbReference type="Gene3D" id="3.90.1200.10">
    <property type="match status" value="1"/>
</dbReference>
<keyword evidence="2" id="KW-0808">Transferase</keyword>
<reference evidence="3 4" key="1">
    <citation type="submission" date="2019-08" db="EMBL/GenBank/DDBJ databases">
        <title>Deep-cultivation of Planctomycetes and their phenomic and genomic characterization uncovers novel biology.</title>
        <authorList>
            <person name="Wiegand S."/>
            <person name="Jogler M."/>
            <person name="Boedeker C."/>
            <person name="Pinto D."/>
            <person name="Vollmers J."/>
            <person name="Rivas-Marin E."/>
            <person name="Kohn T."/>
            <person name="Peeters S.H."/>
            <person name="Heuer A."/>
            <person name="Rast P."/>
            <person name="Oberbeckmann S."/>
            <person name="Bunk B."/>
            <person name="Jeske O."/>
            <person name="Meyerdierks A."/>
            <person name="Storesund J.E."/>
            <person name="Kallscheuer N."/>
            <person name="Luecker S."/>
            <person name="Lage O.M."/>
            <person name="Pohl T."/>
            <person name="Merkel B.J."/>
            <person name="Hornburger P."/>
            <person name="Mueller R.-W."/>
            <person name="Bruemmer F."/>
            <person name="Labrenz M."/>
            <person name="Spormann A.M."/>
            <person name="Op den Camp H."/>
            <person name="Overmann J."/>
            <person name="Amann R."/>
            <person name="Jetten M.S.M."/>
            <person name="Mascher T."/>
            <person name="Medema M.H."/>
            <person name="Devos D.P."/>
            <person name="Kaster A.-K."/>
            <person name="Ovreas L."/>
            <person name="Rohde M."/>
            <person name="Galperin M.Y."/>
            <person name="Jogler C."/>
        </authorList>
    </citation>
    <scope>NUCLEOTIDE SEQUENCE [LARGE SCALE GENOMIC DNA]</scope>
    <source>
        <strain evidence="3 4">UC8</strain>
    </source>
</reference>
<dbReference type="AlphaFoldDB" id="A0A5B9QTR6"/>
<protein>
    <recommendedName>
        <fullName evidence="5">Fructosamine kinase</fullName>
    </recommendedName>
</protein>
<sequence>MTSLNTPSVLRAADLAGRTVAHIQPLGGGCISATARWRLDDGRELMVKSDHADRRNMLQAEAQGLRALAAAQTIRVPRVVAEGQDDSSGQAFLVSEFVRSTTLTADPAARNNFFTRFAQQLADLHRPPTDGEGAGEEKTFGWRTDNFIGATAQANTPHRSWADFFASQRLEPQLQLARQHNLASPRLIRNIQRILAQLDSLLAGHDEPPALIHGDLWSGNYLCDEDHQPVLIDPAVYRADREAEFGMLQLFGSCPRRFYEAYQEAYPLSDGWQQRTQLYQLYHLLNHLNLFGGGYLQQCEALAQKIG</sequence>
<dbReference type="RefSeq" id="WP_068131726.1">
    <property type="nucleotide sequence ID" value="NZ_CP042914.1"/>
</dbReference>
<name>A0A5B9QTR6_9BACT</name>
<dbReference type="PIRSF" id="PIRSF006221">
    <property type="entry name" value="Ketosamine-3-kinase"/>
    <property type="match status" value="1"/>
</dbReference>
<dbReference type="InterPro" id="IPR016477">
    <property type="entry name" value="Fructo-/Ketosamine-3-kinase"/>
</dbReference>
<dbReference type="Pfam" id="PF03881">
    <property type="entry name" value="Fructosamin_kin"/>
    <property type="match status" value="1"/>
</dbReference>
<dbReference type="PANTHER" id="PTHR12149:SF8">
    <property type="entry name" value="PROTEIN-RIBULOSAMINE 3-KINASE"/>
    <property type="match status" value="1"/>
</dbReference>
<evidence type="ECO:0000256" key="2">
    <source>
        <dbReference type="PIRNR" id="PIRNR006221"/>
    </source>
</evidence>
<keyword evidence="2" id="KW-0418">Kinase</keyword>
<dbReference type="EMBL" id="CP042914">
    <property type="protein sequence ID" value="QEG42404.1"/>
    <property type="molecule type" value="Genomic_DNA"/>
</dbReference>
<evidence type="ECO:0000313" key="4">
    <source>
        <dbReference type="Proteomes" id="UP000325286"/>
    </source>
</evidence>
<dbReference type="KEGG" id="rul:UC8_44390"/>
<evidence type="ECO:0000313" key="3">
    <source>
        <dbReference type="EMBL" id="QEG42404.1"/>
    </source>
</evidence>
<proteinExistence type="inferred from homology"/>
<keyword evidence="4" id="KW-1185">Reference proteome</keyword>
<organism evidence="3 4">
    <name type="scientific">Roseimaritima ulvae</name>
    <dbReference type="NCBI Taxonomy" id="980254"/>
    <lineage>
        <taxon>Bacteria</taxon>
        <taxon>Pseudomonadati</taxon>
        <taxon>Planctomycetota</taxon>
        <taxon>Planctomycetia</taxon>
        <taxon>Pirellulales</taxon>
        <taxon>Pirellulaceae</taxon>
        <taxon>Roseimaritima</taxon>
    </lineage>
</organism>
<gene>
    <name evidence="3" type="ORF">UC8_44390</name>
</gene>
<accession>A0A5B9QTR6</accession>
<comment type="similarity">
    <text evidence="1 2">Belongs to the fructosamine kinase family.</text>
</comment>